<reference evidence="2 3" key="1">
    <citation type="submission" date="2017-09" db="EMBL/GenBank/DDBJ databases">
        <title>The draft genome sequences of Marinobacter sp. PWS21.</title>
        <authorList>
            <person name="Cao J."/>
        </authorList>
    </citation>
    <scope>NUCLEOTIDE SEQUENCE [LARGE SCALE GENOMIC DNA]</scope>
    <source>
        <strain evidence="2 3">PWS21</strain>
    </source>
</reference>
<evidence type="ECO:0000313" key="2">
    <source>
        <dbReference type="EMBL" id="PHQ15587.1"/>
    </source>
</evidence>
<dbReference type="RefSeq" id="WP_099614161.1">
    <property type="nucleotide sequence ID" value="NZ_KZ319369.1"/>
</dbReference>
<dbReference type="Proteomes" id="UP000231409">
    <property type="component" value="Unassembled WGS sequence"/>
</dbReference>
<accession>A0A2G1UM64</accession>
<protein>
    <submittedName>
        <fullName evidence="2">Uncharacterized protein</fullName>
    </submittedName>
</protein>
<dbReference type="EMBL" id="NTFH01000006">
    <property type="protein sequence ID" value="PHQ15587.1"/>
    <property type="molecule type" value="Genomic_DNA"/>
</dbReference>
<feature type="compositionally biased region" description="Pro residues" evidence="1">
    <location>
        <begin position="53"/>
        <end position="64"/>
    </location>
</feature>
<feature type="region of interest" description="Disordered" evidence="1">
    <location>
        <begin position="40"/>
        <end position="64"/>
    </location>
</feature>
<sequence length="64" mass="6867">MTDDNDQTRAPGTAAPAKVKKAACGIRFDEDELQEGIDFSAAAQLKPKDPEEPATPSPRPAEDR</sequence>
<evidence type="ECO:0000313" key="3">
    <source>
        <dbReference type="Proteomes" id="UP000231409"/>
    </source>
</evidence>
<proteinExistence type="predicted"/>
<gene>
    <name evidence="2" type="ORF">CLH61_07930</name>
</gene>
<name>A0A2G1UM64_9GAMM</name>
<keyword evidence="3" id="KW-1185">Reference proteome</keyword>
<comment type="caution">
    <text evidence="2">The sequence shown here is derived from an EMBL/GenBank/DDBJ whole genome shotgun (WGS) entry which is preliminary data.</text>
</comment>
<dbReference type="AlphaFoldDB" id="A0A2G1UM64"/>
<organism evidence="2 3">
    <name type="scientific">Marinobacter profundi</name>
    <dbReference type="NCBI Taxonomy" id="2666256"/>
    <lineage>
        <taxon>Bacteria</taxon>
        <taxon>Pseudomonadati</taxon>
        <taxon>Pseudomonadota</taxon>
        <taxon>Gammaproteobacteria</taxon>
        <taxon>Pseudomonadales</taxon>
        <taxon>Marinobacteraceae</taxon>
        <taxon>Marinobacter</taxon>
    </lineage>
</organism>
<evidence type="ECO:0000256" key="1">
    <source>
        <dbReference type="SAM" id="MobiDB-lite"/>
    </source>
</evidence>